<name>A0A1B1KI15_RHOOP</name>
<keyword evidence="6" id="KW-0614">Plasmid</keyword>
<dbReference type="SUPFAM" id="SSF56796">
    <property type="entry name" value="Dehydroquinate synthase-like"/>
    <property type="match status" value="1"/>
</dbReference>
<dbReference type="Pfam" id="PF25137">
    <property type="entry name" value="ADH_Fe_C"/>
    <property type="match status" value="1"/>
</dbReference>
<evidence type="ECO:0000256" key="1">
    <source>
        <dbReference type="ARBA" id="ARBA00007358"/>
    </source>
</evidence>
<dbReference type="GO" id="GO:0004022">
    <property type="term" value="F:alcohol dehydrogenase (NAD+) activity"/>
    <property type="evidence" value="ECO:0007669"/>
    <property type="project" value="TreeGrafter"/>
</dbReference>
<evidence type="ECO:0000313" key="6">
    <source>
        <dbReference type="EMBL" id="ANS32255.1"/>
    </source>
</evidence>
<dbReference type="PATRIC" id="fig|37919.13.peg.8066"/>
<dbReference type="Proteomes" id="UP000186108">
    <property type="component" value="Plasmid pR1CP1"/>
</dbReference>
<evidence type="ECO:0000313" key="7">
    <source>
        <dbReference type="EMBL" id="ANS32348.1"/>
    </source>
</evidence>
<protein>
    <submittedName>
        <fullName evidence="6">Maleylacetate reductase 2</fullName>
        <ecNumber evidence="6">1.3.1.32</ecNumber>
    </submittedName>
</protein>
<evidence type="ECO:0000256" key="3">
    <source>
        <dbReference type="ARBA" id="ARBA00023027"/>
    </source>
</evidence>
<dbReference type="PANTHER" id="PTHR11496:SF102">
    <property type="entry name" value="ALCOHOL DEHYDROGENASE 4"/>
    <property type="match status" value="1"/>
</dbReference>
<keyword evidence="2 6" id="KW-0560">Oxidoreductase</keyword>
<dbReference type="EC" id="1.3.1.32" evidence="6"/>
<evidence type="ECO:0000256" key="2">
    <source>
        <dbReference type="ARBA" id="ARBA00023002"/>
    </source>
</evidence>
<dbReference type="InterPro" id="IPR034786">
    <property type="entry name" value="MAR"/>
</dbReference>
<dbReference type="CDD" id="cd08177">
    <property type="entry name" value="MAR"/>
    <property type="match status" value="1"/>
</dbReference>
<gene>
    <name evidence="6" type="primary">tfdFII1</name>
    <name evidence="7" type="synonym">tfdFII2</name>
    <name evidence="6" type="ORF">R1CP_38295</name>
    <name evidence="7" type="ORF">R1CP_38800</name>
</gene>
<dbReference type="EMBL" id="CP009112">
    <property type="protein sequence ID" value="ANS32348.1"/>
    <property type="molecule type" value="Genomic_DNA"/>
</dbReference>
<feature type="domain" description="Alcohol dehydrogenase iron-type/glycerol dehydrogenase GldA" evidence="4">
    <location>
        <begin position="23"/>
        <end position="164"/>
    </location>
</feature>
<dbReference type="InterPro" id="IPR056798">
    <property type="entry name" value="ADH_Fe_C"/>
</dbReference>
<dbReference type="Gene3D" id="3.40.50.1970">
    <property type="match status" value="1"/>
</dbReference>
<dbReference type="InterPro" id="IPR001670">
    <property type="entry name" value="ADH_Fe/GldA"/>
</dbReference>
<dbReference type="InterPro" id="IPR039697">
    <property type="entry name" value="Alcohol_dehydrogenase_Fe"/>
</dbReference>
<sequence>MPIIDPVAAPSGVTEFVHEWPASRVVFGAGRIAAVAGETGRYGTRAIMINTAAARRPAGWLADCIGEHVVARITEVVQHVPVAAVDAAVSTARDTHADVVVCIGGGSATGLAKGIARELDLPIVAVPTTYAGSEMTSIWGLTDKGAKTTGRDPVVRPRTVVYDPELTVDLPAPLTVTSGINATAHCVEALYASDSSPLAQLVAAEGIRSISTALPVLLDTPNDLGARAIAMRGAWLAGWSLEVSTTGLHHKLCHVLGGLLDLPHSPLHTVLLPYAVAHMAPAAPAQTQILLQSLGLDGPLFDAGGLIWEHHRALRTATSLRDIGMRHADLDRAVDMAAAALANSTPSPRPASAKDVRHLITAAWKGQRPASA</sequence>
<dbReference type="GO" id="GO:0018506">
    <property type="term" value="F:maleylacetate reductase activity"/>
    <property type="evidence" value="ECO:0007669"/>
    <property type="project" value="UniProtKB-EC"/>
</dbReference>
<feature type="domain" description="Fe-containing alcohol dehydrogenase-like C-terminal" evidence="5">
    <location>
        <begin position="175"/>
        <end position="364"/>
    </location>
</feature>
<dbReference type="PANTHER" id="PTHR11496">
    <property type="entry name" value="ALCOHOL DEHYDROGENASE"/>
    <property type="match status" value="1"/>
</dbReference>
<dbReference type="EMBL" id="CP009112">
    <property type="protein sequence ID" value="ANS32255.1"/>
    <property type="molecule type" value="Genomic_DNA"/>
</dbReference>
<geneLocation type="plasmid" evidence="8">
    <name>pr1cp1</name>
</geneLocation>
<evidence type="ECO:0000313" key="8">
    <source>
        <dbReference type="Proteomes" id="UP000186108"/>
    </source>
</evidence>
<dbReference type="GO" id="GO:0046872">
    <property type="term" value="F:metal ion binding"/>
    <property type="evidence" value="ECO:0007669"/>
    <property type="project" value="InterPro"/>
</dbReference>
<dbReference type="AlphaFoldDB" id="A0A1B1KI15"/>
<keyword evidence="3" id="KW-0520">NAD</keyword>
<proteinExistence type="inferred from homology"/>
<evidence type="ECO:0000259" key="4">
    <source>
        <dbReference type="Pfam" id="PF00465"/>
    </source>
</evidence>
<accession>A0A1B1KI15</accession>
<reference evidence="6 8" key="1">
    <citation type="submission" date="2014-07" db="EMBL/GenBank/DDBJ databases">
        <authorList>
            <person name="Zhang J.E."/>
            <person name="Yang H."/>
            <person name="Guo J."/>
            <person name="Deng Z."/>
            <person name="Luo H."/>
            <person name="Luo M."/>
            <person name="Zhao B."/>
        </authorList>
    </citation>
    <scope>NUCLEOTIDE SEQUENCE [LARGE SCALE GENOMIC DNA]</scope>
    <source>
        <strain evidence="6 8">1CP</strain>
        <plasmid evidence="8">Plasmid pr1cp1</plasmid>
        <plasmid evidence="6">pR1CP1</plasmid>
    </source>
</reference>
<comment type="similarity">
    <text evidence="1">Belongs to the iron-containing alcohol dehydrogenase family.</text>
</comment>
<dbReference type="Gene3D" id="1.20.1090.10">
    <property type="entry name" value="Dehydroquinate synthase-like - alpha domain"/>
    <property type="match status" value="1"/>
</dbReference>
<geneLocation type="plasmid" evidence="6">
    <name>pR1CP1</name>
</geneLocation>
<evidence type="ECO:0000259" key="5">
    <source>
        <dbReference type="Pfam" id="PF25137"/>
    </source>
</evidence>
<dbReference type="Pfam" id="PF00465">
    <property type="entry name" value="Fe-ADH"/>
    <property type="match status" value="1"/>
</dbReference>
<organism evidence="6 8">
    <name type="scientific">Rhodococcus opacus</name>
    <name type="common">Nocardia opaca</name>
    <dbReference type="NCBI Taxonomy" id="37919"/>
    <lineage>
        <taxon>Bacteria</taxon>
        <taxon>Bacillati</taxon>
        <taxon>Actinomycetota</taxon>
        <taxon>Actinomycetes</taxon>
        <taxon>Mycobacteriales</taxon>
        <taxon>Nocardiaceae</taxon>
        <taxon>Rhodococcus</taxon>
    </lineage>
</organism>
<dbReference type="RefSeq" id="WP_065493679.1">
    <property type="nucleotide sequence ID" value="NZ_CP009112.1"/>
</dbReference>